<comment type="caution">
    <text evidence="3">The sequence shown here is derived from an EMBL/GenBank/DDBJ whole genome shotgun (WGS) entry which is preliminary data.</text>
</comment>
<dbReference type="SUPFAM" id="SSF52402">
    <property type="entry name" value="Adenine nucleotide alpha hydrolases-like"/>
    <property type="match status" value="1"/>
</dbReference>
<dbReference type="EMBL" id="LWMW01000156">
    <property type="protein sequence ID" value="KZX14656.1"/>
    <property type="molecule type" value="Genomic_DNA"/>
</dbReference>
<evidence type="ECO:0000313" key="3">
    <source>
        <dbReference type="EMBL" id="KZX14656.1"/>
    </source>
</evidence>
<dbReference type="Gene3D" id="3.40.50.620">
    <property type="entry name" value="HUPs"/>
    <property type="match status" value="1"/>
</dbReference>
<reference evidence="3 4" key="1">
    <citation type="submission" date="2016-04" db="EMBL/GenBank/DDBJ databases">
        <title>Genome sequence of Methanobrevibacter cuticularis DSM 11139.</title>
        <authorList>
            <person name="Poehlein A."/>
            <person name="Seedorf H."/>
            <person name="Daniel R."/>
        </authorList>
    </citation>
    <scope>NUCLEOTIDE SEQUENCE [LARGE SCALE GENOMIC DNA]</scope>
    <source>
        <strain evidence="3 4">DSM 11139</strain>
    </source>
</reference>
<dbReference type="RefSeq" id="WP_245634990.1">
    <property type="nucleotide sequence ID" value="NZ_LWMW01000156.1"/>
</dbReference>
<dbReference type="AlphaFoldDB" id="A0A166CM61"/>
<dbReference type="CDD" id="cd00293">
    <property type="entry name" value="USP-like"/>
    <property type="match status" value="1"/>
</dbReference>
<proteinExistence type="inferred from homology"/>
<dbReference type="Proteomes" id="UP000077275">
    <property type="component" value="Unassembled WGS sequence"/>
</dbReference>
<dbReference type="PRINTS" id="PR01438">
    <property type="entry name" value="UNVRSLSTRESS"/>
</dbReference>
<evidence type="ECO:0000256" key="1">
    <source>
        <dbReference type="ARBA" id="ARBA00008791"/>
    </source>
</evidence>
<gene>
    <name evidence="3" type="ORF">MBCUT_19880</name>
</gene>
<dbReference type="PANTHER" id="PTHR46268:SF6">
    <property type="entry name" value="UNIVERSAL STRESS PROTEIN UP12"/>
    <property type="match status" value="1"/>
</dbReference>
<dbReference type="PATRIC" id="fig|47311.3.peg.2171"/>
<name>A0A166CM61_9EURY</name>
<keyword evidence="4" id="KW-1185">Reference proteome</keyword>
<evidence type="ECO:0000313" key="4">
    <source>
        <dbReference type="Proteomes" id="UP000077275"/>
    </source>
</evidence>
<accession>A0A166CM61</accession>
<dbReference type="InterPro" id="IPR014729">
    <property type="entry name" value="Rossmann-like_a/b/a_fold"/>
</dbReference>
<evidence type="ECO:0000259" key="2">
    <source>
        <dbReference type="Pfam" id="PF00582"/>
    </source>
</evidence>
<sequence>MYNGDKIYKKILLCVDGSKFAERAAEHALFISSFSDAEVMFLSVVETNFSAGLPADESIYQINGLLKQEAEKNVEKVLKVGKNGFNDIKTTTKIDEGSPSEIILETIEKENIDLVIMGNSGKSGFDKLIIGSVADKVTKKATCSVLIAQ</sequence>
<dbReference type="PANTHER" id="PTHR46268">
    <property type="entry name" value="STRESS RESPONSE PROTEIN NHAX"/>
    <property type="match status" value="1"/>
</dbReference>
<dbReference type="Pfam" id="PF00582">
    <property type="entry name" value="Usp"/>
    <property type="match status" value="1"/>
</dbReference>
<organism evidence="3 4">
    <name type="scientific">Methanobrevibacter cuticularis</name>
    <dbReference type="NCBI Taxonomy" id="47311"/>
    <lineage>
        <taxon>Archaea</taxon>
        <taxon>Methanobacteriati</taxon>
        <taxon>Methanobacteriota</taxon>
        <taxon>Methanomada group</taxon>
        <taxon>Methanobacteria</taxon>
        <taxon>Methanobacteriales</taxon>
        <taxon>Methanobacteriaceae</taxon>
        <taxon>Methanobrevibacter</taxon>
    </lineage>
</organism>
<dbReference type="STRING" id="47311.MBCUT_19880"/>
<dbReference type="InterPro" id="IPR006016">
    <property type="entry name" value="UspA"/>
</dbReference>
<protein>
    <submittedName>
        <fullName evidence="3">Putative universal stress protein</fullName>
    </submittedName>
</protein>
<dbReference type="InterPro" id="IPR006015">
    <property type="entry name" value="Universal_stress_UspA"/>
</dbReference>
<feature type="domain" description="UspA" evidence="2">
    <location>
        <begin position="8"/>
        <end position="147"/>
    </location>
</feature>
<comment type="similarity">
    <text evidence="1">Belongs to the universal stress protein A family.</text>
</comment>